<protein>
    <recommendedName>
        <fullName evidence="5">Transmembrane protein</fullName>
    </recommendedName>
</protein>
<evidence type="ECO:0000256" key="1">
    <source>
        <dbReference type="SAM" id="MobiDB-lite"/>
    </source>
</evidence>
<accession>A0A165MXZ8</accession>
<evidence type="ECO:0000313" key="3">
    <source>
        <dbReference type="EMBL" id="KZV99924.1"/>
    </source>
</evidence>
<proteinExistence type="predicted"/>
<evidence type="ECO:0000256" key="2">
    <source>
        <dbReference type="SAM" id="Phobius"/>
    </source>
</evidence>
<keyword evidence="2" id="KW-0472">Membrane</keyword>
<evidence type="ECO:0000313" key="4">
    <source>
        <dbReference type="Proteomes" id="UP000077266"/>
    </source>
</evidence>
<evidence type="ECO:0008006" key="5">
    <source>
        <dbReference type="Google" id="ProtNLM"/>
    </source>
</evidence>
<feature type="compositionally biased region" description="Polar residues" evidence="1">
    <location>
        <begin position="69"/>
        <end position="86"/>
    </location>
</feature>
<keyword evidence="4" id="KW-1185">Reference proteome</keyword>
<keyword evidence="2" id="KW-0812">Transmembrane</keyword>
<keyword evidence="2" id="KW-1133">Transmembrane helix</keyword>
<feature type="region of interest" description="Disordered" evidence="1">
    <location>
        <begin position="59"/>
        <end position="87"/>
    </location>
</feature>
<reference evidence="3 4" key="1">
    <citation type="journal article" date="2016" name="Mol. Biol. Evol.">
        <title>Comparative Genomics of Early-Diverging Mushroom-Forming Fungi Provides Insights into the Origins of Lignocellulose Decay Capabilities.</title>
        <authorList>
            <person name="Nagy L.G."/>
            <person name="Riley R."/>
            <person name="Tritt A."/>
            <person name="Adam C."/>
            <person name="Daum C."/>
            <person name="Floudas D."/>
            <person name="Sun H."/>
            <person name="Yadav J.S."/>
            <person name="Pangilinan J."/>
            <person name="Larsson K.H."/>
            <person name="Matsuura K."/>
            <person name="Barry K."/>
            <person name="Labutti K."/>
            <person name="Kuo R."/>
            <person name="Ohm R.A."/>
            <person name="Bhattacharya S.S."/>
            <person name="Shirouzu T."/>
            <person name="Yoshinaga Y."/>
            <person name="Martin F.M."/>
            <person name="Grigoriev I.V."/>
            <person name="Hibbett D.S."/>
        </authorList>
    </citation>
    <scope>NUCLEOTIDE SEQUENCE [LARGE SCALE GENOMIC DNA]</scope>
    <source>
        <strain evidence="3 4">HHB12029</strain>
    </source>
</reference>
<sequence>MTSTKTATARTLSRLGRVRSLRTLLPYSPCHWALACSLLASAIAASSAASPCPSPPVPFSSPSSRLLDNVTTRQTSSKGARTQIGSPSAFDRKETCCTVTFQAMSCSGSRRSSQLASSSSSFVSFLPRASSPRSSPPLFAFTAAYLGLPFAVVLFASEPR</sequence>
<dbReference type="EMBL" id="KV425905">
    <property type="protein sequence ID" value="KZV99924.1"/>
    <property type="molecule type" value="Genomic_DNA"/>
</dbReference>
<organism evidence="3 4">
    <name type="scientific">Exidia glandulosa HHB12029</name>
    <dbReference type="NCBI Taxonomy" id="1314781"/>
    <lineage>
        <taxon>Eukaryota</taxon>
        <taxon>Fungi</taxon>
        <taxon>Dikarya</taxon>
        <taxon>Basidiomycota</taxon>
        <taxon>Agaricomycotina</taxon>
        <taxon>Agaricomycetes</taxon>
        <taxon>Auriculariales</taxon>
        <taxon>Exidiaceae</taxon>
        <taxon>Exidia</taxon>
    </lineage>
</organism>
<dbReference type="AlphaFoldDB" id="A0A165MXZ8"/>
<name>A0A165MXZ8_EXIGL</name>
<dbReference type="Proteomes" id="UP000077266">
    <property type="component" value="Unassembled WGS sequence"/>
</dbReference>
<gene>
    <name evidence="3" type="ORF">EXIGLDRAFT_199068</name>
</gene>
<dbReference type="InParanoid" id="A0A165MXZ8"/>
<feature type="transmembrane region" description="Helical" evidence="2">
    <location>
        <begin position="138"/>
        <end position="156"/>
    </location>
</feature>